<name>A0A160VFY8_9ZZZZ</name>
<comment type="similarity">
    <text evidence="1">Belongs to the D-glutamate cyclase family.</text>
</comment>
<evidence type="ECO:0000256" key="2">
    <source>
        <dbReference type="ARBA" id="ARBA00023239"/>
    </source>
</evidence>
<dbReference type="FunFam" id="3.30.2040.10:FF:000001">
    <property type="entry name" value="D-glutamate cyclase, mitochondrial"/>
    <property type="match status" value="1"/>
</dbReference>
<dbReference type="Gene3D" id="3.40.1640.10">
    <property type="entry name" value="PSTPO5379-like"/>
    <property type="match status" value="1"/>
</dbReference>
<dbReference type="NCBIfam" id="NF003969">
    <property type="entry name" value="PRK05463.1"/>
    <property type="match status" value="1"/>
</dbReference>
<dbReference type="EMBL" id="FAXA01000130">
    <property type="protein sequence ID" value="CUV04348.1"/>
    <property type="molecule type" value="Genomic_DNA"/>
</dbReference>
<protein>
    <recommendedName>
        <fullName evidence="4">Hydro-lyase</fullName>
    </recommendedName>
</protein>
<dbReference type="Gene3D" id="3.30.2040.10">
    <property type="entry name" value="PSTPO5379-like domain"/>
    <property type="match status" value="1"/>
</dbReference>
<dbReference type="SUPFAM" id="SSF160920">
    <property type="entry name" value="PSTPO5379-like"/>
    <property type="match status" value="1"/>
</dbReference>
<sequence>MSTQTISGSAQEVRQQIRSNTWRGITSGVAPGHVQANLAILPKDLAFDFLLFCQRNPKPCPLLEVIEPGKIEPVITTPGADIRTDASGYRIYKNGQLTAEVDTIVDYWRNDLVSFLLGCSFSFETAMVEAGIPLRHQQTGNNVAMYITNIQTTPAGMFSGPMVVSMRPVKREQVVRAVQVTSRFPSTHGAPIHIGTPSDIGISDISRPDFGDSVEIKDDEEPVFWACGVTPQAVALNCKPPLMITHAPGRMFITDGRDTDYAVL</sequence>
<keyword evidence="2" id="KW-0456">Lyase</keyword>
<dbReference type="PANTHER" id="PTHR32022">
    <property type="entry name" value="D-GLUTAMATE CYCLASE, MITOCHONDRIAL"/>
    <property type="match status" value="1"/>
</dbReference>
<dbReference type="InterPro" id="IPR016938">
    <property type="entry name" value="UPF0317"/>
</dbReference>
<dbReference type="InterPro" id="IPR009906">
    <property type="entry name" value="D-Glu_cyclase"/>
</dbReference>
<dbReference type="HAMAP" id="MF_01830">
    <property type="entry name" value="Hydro_lyase"/>
    <property type="match status" value="1"/>
</dbReference>
<gene>
    <name evidence="3" type="ORF">MGWOODY_Clf459</name>
</gene>
<evidence type="ECO:0008006" key="4">
    <source>
        <dbReference type="Google" id="ProtNLM"/>
    </source>
</evidence>
<accession>A0A160VFY8</accession>
<reference evidence="3" key="1">
    <citation type="submission" date="2015-10" db="EMBL/GenBank/DDBJ databases">
        <authorList>
            <person name="Gilbert D.G."/>
        </authorList>
    </citation>
    <scope>NUCLEOTIDE SEQUENCE</scope>
</reference>
<dbReference type="InterPro" id="IPR038021">
    <property type="entry name" value="Putative_hydro-lyase"/>
</dbReference>
<organism evidence="3">
    <name type="scientific">hydrothermal vent metagenome</name>
    <dbReference type="NCBI Taxonomy" id="652676"/>
    <lineage>
        <taxon>unclassified sequences</taxon>
        <taxon>metagenomes</taxon>
        <taxon>ecological metagenomes</taxon>
    </lineage>
</organism>
<evidence type="ECO:0000313" key="3">
    <source>
        <dbReference type="EMBL" id="CUV04348.1"/>
    </source>
</evidence>
<dbReference type="AlphaFoldDB" id="A0A160VFY8"/>
<proteinExistence type="inferred from homology"/>
<dbReference type="PANTHER" id="PTHR32022:SF10">
    <property type="entry name" value="D-GLUTAMATE CYCLASE, MITOCHONDRIAL"/>
    <property type="match status" value="1"/>
</dbReference>
<evidence type="ECO:0000256" key="1">
    <source>
        <dbReference type="ARBA" id="ARBA00007896"/>
    </source>
</evidence>
<dbReference type="Pfam" id="PF07286">
    <property type="entry name" value="D-Glu_cyclase"/>
    <property type="match status" value="1"/>
</dbReference>
<dbReference type="GO" id="GO:0016829">
    <property type="term" value="F:lyase activity"/>
    <property type="evidence" value="ECO:0007669"/>
    <property type="project" value="UniProtKB-KW"/>
</dbReference>
<dbReference type="PIRSF" id="PIRSF029755">
    <property type="entry name" value="UCP029755"/>
    <property type="match status" value="1"/>
</dbReference>